<keyword evidence="7" id="KW-1015">Disulfide bond</keyword>
<dbReference type="EMBL" id="JALLBG020000240">
    <property type="protein sequence ID" value="KAL3758125.1"/>
    <property type="molecule type" value="Genomic_DNA"/>
</dbReference>
<dbReference type="Proteomes" id="UP001530293">
    <property type="component" value="Unassembled WGS sequence"/>
</dbReference>
<dbReference type="Pfam" id="PF00085">
    <property type="entry name" value="Thioredoxin"/>
    <property type="match status" value="1"/>
</dbReference>
<evidence type="ECO:0000256" key="8">
    <source>
        <dbReference type="ARBA" id="ARBA00023284"/>
    </source>
</evidence>
<feature type="transmembrane region" description="Helical" evidence="9">
    <location>
        <begin position="32"/>
        <end position="52"/>
    </location>
</feature>
<dbReference type="PANTHER" id="PTHR46107:SF3">
    <property type="entry name" value="THIOREDOXIN DOMAIN-CONTAINING PROTEIN"/>
    <property type="match status" value="1"/>
</dbReference>
<comment type="subcellular location">
    <subcellularLocation>
        <location evidence="1">Endoplasmic reticulum membrane</location>
        <topology evidence="1">Single-pass membrane protein</topology>
    </subcellularLocation>
</comment>
<dbReference type="Gene3D" id="3.40.30.10">
    <property type="entry name" value="Glutaredoxin"/>
    <property type="match status" value="1"/>
</dbReference>
<dbReference type="CDD" id="cd02961">
    <property type="entry name" value="PDI_a_family"/>
    <property type="match status" value="1"/>
</dbReference>
<keyword evidence="3" id="KW-0732">Signal</keyword>
<keyword evidence="4" id="KW-0256">Endoplasmic reticulum</keyword>
<keyword evidence="5" id="KW-0249">Electron transport</keyword>
<keyword evidence="6 9" id="KW-1133">Transmembrane helix</keyword>
<evidence type="ECO:0000256" key="9">
    <source>
        <dbReference type="SAM" id="Phobius"/>
    </source>
</evidence>
<evidence type="ECO:0000256" key="7">
    <source>
        <dbReference type="ARBA" id="ARBA00023157"/>
    </source>
</evidence>
<dbReference type="InterPro" id="IPR036249">
    <property type="entry name" value="Thioredoxin-like_sf"/>
</dbReference>
<evidence type="ECO:0000313" key="11">
    <source>
        <dbReference type="EMBL" id="KAL3758125.1"/>
    </source>
</evidence>
<evidence type="ECO:0000256" key="5">
    <source>
        <dbReference type="ARBA" id="ARBA00022982"/>
    </source>
</evidence>
<evidence type="ECO:0000259" key="10">
    <source>
        <dbReference type="PROSITE" id="PS51352"/>
    </source>
</evidence>
<evidence type="ECO:0000256" key="1">
    <source>
        <dbReference type="ARBA" id="ARBA00004389"/>
    </source>
</evidence>
<evidence type="ECO:0000256" key="2">
    <source>
        <dbReference type="ARBA" id="ARBA00022448"/>
    </source>
</evidence>
<keyword evidence="9" id="KW-0472">Membrane</keyword>
<organism evidence="11 12">
    <name type="scientific">Discostella pseudostelligera</name>
    <dbReference type="NCBI Taxonomy" id="259834"/>
    <lineage>
        <taxon>Eukaryota</taxon>
        <taxon>Sar</taxon>
        <taxon>Stramenopiles</taxon>
        <taxon>Ochrophyta</taxon>
        <taxon>Bacillariophyta</taxon>
        <taxon>Coscinodiscophyceae</taxon>
        <taxon>Thalassiosirophycidae</taxon>
        <taxon>Stephanodiscales</taxon>
        <taxon>Stephanodiscaceae</taxon>
        <taxon>Discostella</taxon>
    </lineage>
</organism>
<keyword evidence="12" id="KW-1185">Reference proteome</keyword>
<protein>
    <recommendedName>
        <fullName evidence="10">Thioredoxin domain-containing protein</fullName>
    </recommendedName>
</protein>
<dbReference type="GO" id="GO:0005789">
    <property type="term" value="C:endoplasmic reticulum membrane"/>
    <property type="evidence" value="ECO:0007669"/>
    <property type="project" value="UniProtKB-SubCell"/>
</dbReference>
<proteinExistence type="predicted"/>
<reference evidence="11 12" key="1">
    <citation type="submission" date="2024-10" db="EMBL/GenBank/DDBJ databases">
        <title>Updated reference genomes for cyclostephanoid diatoms.</title>
        <authorList>
            <person name="Roberts W.R."/>
            <person name="Alverson A.J."/>
        </authorList>
    </citation>
    <scope>NUCLEOTIDE SEQUENCE [LARGE SCALE GENOMIC DNA]</scope>
    <source>
        <strain evidence="11 12">AJA232-27</strain>
    </source>
</reference>
<evidence type="ECO:0000313" key="12">
    <source>
        <dbReference type="Proteomes" id="UP001530293"/>
    </source>
</evidence>
<keyword evidence="8" id="KW-0676">Redox-active center</keyword>
<evidence type="ECO:0000256" key="3">
    <source>
        <dbReference type="ARBA" id="ARBA00022729"/>
    </source>
</evidence>
<dbReference type="PANTHER" id="PTHR46107">
    <property type="entry name" value="DUMPY: SHORTER THAN WILD-TYPE"/>
    <property type="match status" value="1"/>
</dbReference>
<dbReference type="PROSITE" id="PS51352">
    <property type="entry name" value="THIOREDOXIN_2"/>
    <property type="match status" value="1"/>
</dbReference>
<sequence>MTRPSPSAPPPTSCSRTIRRCSRYHRHHHVAFYHHACLLLLVLLSCAIPWTFGGSTAAAQQQNQQAPMGVITLNAKNFDSSLRDGNIWLIEFYAPWCSHCVRFSSTYEQLAIHLHSLHDNPIPQLPPSSRQQIQQRKVNVAKVDGDAERALSSRFGVVGFPTFFLVDGWTVREYNGNRSKENLIQFALVDYVETDPIPFLFGPFGPMGQLKSMLMRIGVWLMGLYENLTMARGMKPLMAMSVLCVGGLVIGLVLITVLGLMFLPKAKLD</sequence>
<comment type="caution">
    <text evidence="11">The sequence shown here is derived from an EMBL/GenBank/DDBJ whole genome shotgun (WGS) entry which is preliminary data.</text>
</comment>
<dbReference type="SUPFAM" id="SSF52833">
    <property type="entry name" value="Thioredoxin-like"/>
    <property type="match status" value="1"/>
</dbReference>
<gene>
    <name evidence="11" type="ORF">ACHAWU_004206</name>
</gene>
<evidence type="ECO:0000256" key="4">
    <source>
        <dbReference type="ARBA" id="ARBA00022824"/>
    </source>
</evidence>
<keyword evidence="2" id="KW-0813">Transport</keyword>
<dbReference type="AlphaFoldDB" id="A0ABD3M2A9"/>
<dbReference type="InterPro" id="IPR013766">
    <property type="entry name" value="Thioredoxin_domain"/>
</dbReference>
<accession>A0ABD3M2A9</accession>
<feature type="domain" description="Thioredoxin" evidence="10">
    <location>
        <begin position="51"/>
        <end position="194"/>
    </location>
</feature>
<evidence type="ECO:0000256" key="6">
    <source>
        <dbReference type="ARBA" id="ARBA00022989"/>
    </source>
</evidence>
<keyword evidence="9" id="KW-0812">Transmembrane</keyword>
<dbReference type="InterPro" id="IPR052454">
    <property type="entry name" value="TMX_domain-containing"/>
</dbReference>
<name>A0ABD3M2A9_9STRA</name>
<feature type="transmembrane region" description="Helical" evidence="9">
    <location>
        <begin position="237"/>
        <end position="263"/>
    </location>
</feature>